<feature type="domain" description="AB hydrolase-1" evidence="1">
    <location>
        <begin position="44"/>
        <end position="301"/>
    </location>
</feature>
<name>A0ABP9KTN9_9NOCA</name>
<dbReference type="InterPro" id="IPR000073">
    <property type="entry name" value="AB_hydrolase_1"/>
</dbReference>
<evidence type="ECO:0000313" key="2">
    <source>
        <dbReference type="EMBL" id="GAA5063329.1"/>
    </source>
</evidence>
<keyword evidence="3" id="KW-1185">Reference proteome</keyword>
<comment type="caution">
    <text evidence="2">The sequence shown here is derived from an EMBL/GenBank/DDBJ whole genome shotgun (WGS) entry which is preliminary data.</text>
</comment>
<keyword evidence="2" id="KW-0378">Hydrolase</keyword>
<sequence>MSAPVTPSARNVFVPHAFPEKQVDLGEVVLNYAEAGTPDKPALLLLPEQTGSWWSYESAMELLAQHFHVFAVDLRGQGRSTWTPRRYSLDNFGNDLVRFIALAIRRPVVVAGCSSGGVLAAWLSAYAMPGQIRGAFCEDAPFFSSEAAPAHGHGISQGAGPAFELYRDYLGDQWSVGDWAGIVEAARVSPVAAVRKFEFPEQPPQNLKEYDPEWARVFLEGTVGLHSPHDLMLSQVKTPVLITNHEHEPDRETGGFVGALSDLQAEQARAIIRAAGVAVDYQAFPDAAHAMHASEPHRYAAVLTAWVQTLPSVANGPGAEIGDSRTPHN</sequence>
<dbReference type="EMBL" id="BAABJM010000005">
    <property type="protein sequence ID" value="GAA5063329.1"/>
    <property type="molecule type" value="Genomic_DNA"/>
</dbReference>
<protein>
    <submittedName>
        <fullName evidence="2">Alpha/beta hydrolase</fullName>
    </submittedName>
</protein>
<accession>A0ABP9KTN9</accession>
<reference evidence="3" key="1">
    <citation type="journal article" date="2019" name="Int. J. Syst. Evol. Microbiol.">
        <title>The Global Catalogue of Microorganisms (GCM) 10K type strain sequencing project: providing services to taxonomists for standard genome sequencing and annotation.</title>
        <authorList>
            <consortium name="The Broad Institute Genomics Platform"/>
            <consortium name="The Broad Institute Genome Sequencing Center for Infectious Disease"/>
            <person name="Wu L."/>
            <person name="Ma J."/>
        </authorList>
    </citation>
    <scope>NUCLEOTIDE SEQUENCE [LARGE SCALE GENOMIC DNA]</scope>
    <source>
        <strain evidence="3">JCM 18298</strain>
    </source>
</reference>
<organism evidence="2 3">
    <name type="scientific">Nocardia callitridis</name>
    <dbReference type="NCBI Taxonomy" id="648753"/>
    <lineage>
        <taxon>Bacteria</taxon>
        <taxon>Bacillati</taxon>
        <taxon>Actinomycetota</taxon>
        <taxon>Actinomycetes</taxon>
        <taxon>Mycobacteriales</taxon>
        <taxon>Nocardiaceae</taxon>
        <taxon>Nocardia</taxon>
    </lineage>
</organism>
<gene>
    <name evidence="2" type="ORF">GCM10023318_48000</name>
</gene>
<evidence type="ECO:0000259" key="1">
    <source>
        <dbReference type="Pfam" id="PF12697"/>
    </source>
</evidence>
<evidence type="ECO:0000313" key="3">
    <source>
        <dbReference type="Proteomes" id="UP001500603"/>
    </source>
</evidence>
<proteinExistence type="predicted"/>
<dbReference type="PANTHER" id="PTHR46438">
    <property type="entry name" value="ALPHA/BETA-HYDROLASES SUPERFAMILY PROTEIN"/>
    <property type="match status" value="1"/>
</dbReference>
<dbReference type="Proteomes" id="UP001500603">
    <property type="component" value="Unassembled WGS sequence"/>
</dbReference>
<dbReference type="PANTHER" id="PTHR46438:SF2">
    <property type="entry name" value="ALPHA_BETA-HYDROLASES SUPERFAMILY PROTEIN"/>
    <property type="match status" value="1"/>
</dbReference>
<dbReference type="SUPFAM" id="SSF53474">
    <property type="entry name" value="alpha/beta-Hydrolases"/>
    <property type="match status" value="1"/>
</dbReference>
<dbReference type="Gene3D" id="3.40.50.1820">
    <property type="entry name" value="alpha/beta hydrolase"/>
    <property type="match status" value="1"/>
</dbReference>
<dbReference type="RefSeq" id="WP_345498057.1">
    <property type="nucleotide sequence ID" value="NZ_BAABJM010000005.1"/>
</dbReference>
<dbReference type="GO" id="GO:0016787">
    <property type="term" value="F:hydrolase activity"/>
    <property type="evidence" value="ECO:0007669"/>
    <property type="project" value="UniProtKB-KW"/>
</dbReference>
<dbReference type="Pfam" id="PF12697">
    <property type="entry name" value="Abhydrolase_6"/>
    <property type="match status" value="1"/>
</dbReference>
<dbReference type="InterPro" id="IPR029058">
    <property type="entry name" value="AB_hydrolase_fold"/>
</dbReference>